<dbReference type="Gene3D" id="3.30.365.10">
    <property type="entry name" value="Aldehyde oxidase/xanthine dehydrogenase, molybdopterin binding domain"/>
    <property type="match status" value="4"/>
</dbReference>
<dbReference type="InterPro" id="IPR000674">
    <property type="entry name" value="Ald_Oxase/Xan_DH_a/b"/>
</dbReference>
<dbReference type="Pfam" id="PF01315">
    <property type="entry name" value="Ald_Xan_dh_C"/>
    <property type="match status" value="1"/>
</dbReference>
<protein>
    <submittedName>
        <fullName evidence="4">Xanthine dehydrogenase molybdenum-binding subunit</fullName>
    </submittedName>
</protein>
<feature type="domain" description="Aldehyde oxidase/xanthine dehydrogenase a/b hammerhead" evidence="3">
    <location>
        <begin position="20"/>
        <end position="136"/>
    </location>
</feature>
<evidence type="ECO:0000256" key="1">
    <source>
        <dbReference type="ARBA" id="ARBA00022505"/>
    </source>
</evidence>
<dbReference type="GO" id="GO:0005506">
    <property type="term" value="F:iron ion binding"/>
    <property type="evidence" value="ECO:0007669"/>
    <property type="project" value="InterPro"/>
</dbReference>
<sequence length="771" mass="85011">MTFEVVGKNVNRLDGVEKVTGRAKYTDDFFERDMLIGKVLRSPYAHAIVKNIDTTKALALEGVEAVITYKDLPKIKFATAGHPWSLDPSHRDIDDRLILTDKARFVGDAIAAVVASDELIAEKALKLIEVEYEVLPHILKAEDAIKEYAPIIHEERPNNILSTFGSETGKIEDDMKNAHKIFKGVYETSIVQHCHMENHTAYSYVDSNGRIVIISSTQIPHIVRRIVGQALGMSWGNIRVIKPCVGGGFGNKQDVVIEPLVAAMSLAAHGKPVRYALSREECFIDTRTRHGMKIKFNTAVSKDGKLLGLDIENLVNNGAYASHGHSVAMSAGGKFRPLYNFNSIKYSPTTVYTNLPVAGAMRGYGAPQMCFALESHLDDIARELNIDPIEFRKANLIKEGYVDPLSKNVVRSFVLPECIDKGKELIKWDEKKRKYKNQKGDKRRGVGMACFSYFSGTHPVALETAGARIVMNQDGSIQLQIGATEIGQGSDTVFGQMAAECIGLPIDMVHVIETHDTDITPFDTGSYASRQTFVAGAVVKKAAMEVRDKVLTFASNNCGLNKDELDIVNCEIIEKRLGRRICSLEDIAMESYYDRIKCCPITSDTSANVRMNAIAYGVTYAEVEVDIKTGEIEVLEIYNVHDSGIIMNHKLAEGQVDGGVSMGLGYALSEQMLFDEKTGRLLNDNLLDYKLQTIMDTPTINSAFIEKYEPAGSFGQKSLGENTTVSPAPAIRNAVLDAIGIGFNKIPMNPQSVFEKIKESGLVYEGEKENV</sequence>
<accession>A0A1H0NQZ3</accession>
<dbReference type="InterPro" id="IPR016208">
    <property type="entry name" value="Ald_Oxase/xanthine_DH-like"/>
</dbReference>
<reference evidence="4 5" key="1">
    <citation type="submission" date="2016-10" db="EMBL/GenBank/DDBJ databases">
        <authorList>
            <person name="de Groot N.N."/>
        </authorList>
    </citation>
    <scope>NUCLEOTIDE SEQUENCE [LARGE SCALE GENOMIC DNA]</scope>
    <source>
        <strain evidence="4 5">DSM 12272</strain>
    </source>
</reference>
<dbReference type="NCBIfam" id="NF043082">
    <property type="entry name" value="XdhA_XDHase"/>
    <property type="match status" value="1"/>
</dbReference>
<dbReference type="InterPro" id="IPR036856">
    <property type="entry name" value="Ald_Oxase/Xan_DH_a/b_sf"/>
</dbReference>
<keyword evidence="2" id="KW-0560">Oxidoreductase</keyword>
<dbReference type="Pfam" id="PF02738">
    <property type="entry name" value="MoCoBD_1"/>
    <property type="match status" value="1"/>
</dbReference>
<evidence type="ECO:0000256" key="2">
    <source>
        <dbReference type="ARBA" id="ARBA00023002"/>
    </source>
</evidence>
<organism evidence="4 5">
    <name type="scientific">Clostridium gasigenes</name>
    <dbReference type="NCBI Taxonomy" id="94869"/>
    <lineage>
        <taxon>Bacteria</taxon>
        <taxon>Bacillati</taxon>
        <taxon>Bacillota</taxon>
        <taxon>Clostridia</taxon>
        <taxon>Eubacteriales</taxon>
        <taxon>Clostridiaceae</taxon>
        <taxon>Clostridium</taxon>
    </lineage>
</organism>
<dbReference type="InterPro" id="IPR037165">
    <property type="entry name" value="AldOxase/xan_DH_Mopterin-bd_sf"/>
</dbReference>
<dbReference type="InterPro" id="IPR008274">
    <property type="entry name" value="AldOxase/xan_DH_MoCoBD1"/>
</dbReference>
<dbReference type="Pfam" id="PF20256">
    <property type="entry name" value="MoCoBD_2"/>
    <property type="match status" value="1"/>
</dbReference>
<evidence type="ECO:0000259" key="3">
    <source>
        <dbReference type="SMART" id="SM01008"/>
    </source>
</evidence>
<evidence type="ECO:0000313" key="5">
    <source>
        <dbReference type="Proteomes" id="UP000198597"/>
    </source>
</evidence>
<gene>
    <name evidence="4" type="ORF">SAMN04488529_101921</name>
</gene>
<dbReference type="OrthoDB" id="9759099at2"/>
<evidence type="ECO:0000313" key="4">
    <source>
        <dbReference type="EMBL" id="SDO95124.1"/>
    </source>
</evidence>
<dbReference type="PANTHER" id="PTHR11908">
    <property type="entry name" value="XANTHINE DEHYDROGENASE"/>
    <property type="match status" value="1"/>
</dbReference>
<dbReference type="InterPro" id="IPR046867">
    <property type="entry name" value="AldOxase/xan_DH_MoCoBD2"/>
</dbReference>
<dbReference type="InterPro" id="IPR050028">
    <property type="entry name" value="XdhA_XDHase"/>
</dbReference>
<keyword evidence="5" id="KW-1185">Reference proteome</keyword>
<keyword evidence="1" id="KW-0500">Molybdenum</keyword>
<name>A0A1H0NQZ3_9CLOT</name>
<dbReference type="AlphaFoldDB" id="A0A1H0NQZ3"/>
<dbReference type="GO" id="GO:0004854">
    <property type="term" value="F:xanthine dehydrogenase activity"/>
    <property type="evidence" value="ECO:0007669"/>
    <property type="project" value="InterPro"/>
</dbReference>
<dbReference type="Gene3D" id="3.90.1170.50">
    <property type="entry name" value="Aldehyde oxidase/xanthine dehydrogenase, a/b hammerhead"/>
    <property type="match status" value="1"/>
</dbReference>
<dbReference type="EMBL" id="FNJM01000001">
    <property type="protein sequence ID" value="SDO95124.1"/>
    <property type="molecule type" value="Genomic_DNA"/>
</dbReference>
<dbReference type="STRING" id="94869.SAMN04488529_101921"/>
<dbReference type="NCBIfam" id="NF007426">
    <property type="entry name" value="PRK09970.1"/>
    <property type="match status" value="1"/>
</dbReference>
<dbReference type="GO" id="GO:0002197">
    <property type="term" value="C:xanthine dehydrogenase complex"/>
    <property type="evidence" value="ECO:0007669"/>
    <property type="project" value="InterPro"/>
</dbReference>
<dbReference type="RefSeq" id="WP_089966267.1">
    <property type="nucleotide sequence ID" value="NZ_FNJM01000001.1"/>
</dbReference>
<dbReference type="PANTHER" id="PTHR11908:SF132">
    <property type="entry name" value="ALDEHYDE OXIDASE 1-RELATED"/>
    <property type="match status" value="1"/>
</dbReference>
<dbReference type="SUPFAM" id="SSF54665">
    <property type="entry name" value="CO dehydrogenase molybdoprotein N-domain-like"/>
    <property type="match status" value="1"/>
</dbReference>
<dbReference type="SUPFAM" id="SSF56003">
    <property type="entry name" value="Molybdenum cofactor-binding domain"/>
    <property type="match status" value="1"/>
</dbReference>
<dbReference type="SMART" id="SM01008">
    <property type="entry name" value="Ald_Xan_dh_C"/>
    <property type="match status" value="1"/>
</dbReference>
<proteinExistence type="predicted"/>
<dbReference type="Proteomes" id="UP000198597">
    <property type="component" value="Unassembled WGS sequence"/>
</dbReference>